<dbReference type="PIRSF" id="PIRSF009467">
    <property type="entry name" value="Ureas_acces_UreF"/>
    <property type="match status" value="1"/>
</dbReference>
<organism evidence="4">
    <name type="scientific">uncultured Leptolyngbya sp</name>
    <dbReference type="NCBI Taxonomy" id="332963"/>
    <lineage>
        <taxon>Bacteria</taxon>
        <taxon>Bacillati</taxon>
        <taxon>Cyanobacteriota</taxon>
        <taxon>Cyanophyceae</taxon>
        <taxon>Leptolyngbyales</taxon>
        <taxon>Leptolyngbyaceae</taxon>
        <taxon>Leptolyngbya group</taxon>
        <taxon>Leptolyngbya</taxon>
        <taxon>environmental samples</taxon>
    </lineage>
</organism>
<dbReference type="Pfam" id="PF01730">
    <property type="entry name" value="UreF"/>
    <property type="match status" value="1"/>
</dbReference>
<evidence type="ECO:0000256" key="2">
    <source>
        <dbReference type="ARBA" id="ARBA00023186"/>
    </source>
</evidence>
<dbReference type="Gene3D" id="1.10.4190.10">
    <property type="entry name" value="Urease accessory protein UreF"/>
    <property type="match status" value="1"/>
</dbReference>
<dbReference type="HAMAP" id="MF_01385">
    <property type="entry name" value="UreF"/>
    <property type="match status" value="1"/>
</dbReference>
<evidence type="ECO:0000256" key="1">
    <source>
        <dbReference type="ARBA" id="ARBA00022988"/>
    </source>
</evidence>
<keyword evidence="1 3" id="KW-0996">Nickel insertion</keyword>
<comment type="function">
    <text evidence="3">Required for maturation of urease via the functional incorporation of the urease nickel metallocenter.</text>
</comment>
<comment type="subcellular location">
    <subcellularLocation>
        <location evidence="3">Cytoplasm</location>
    </subcellularLocation>
</comment>
<keyword evidence="3" id="KW-0963">Cytoplasm</keyword>
<dbReference type="PANTHER" id="PTHR33620">
    <property type="entry name" value="UREASE ACCESSORY PROTEIN F"/>
    <property type="match status" value="1"/>
</dbReference>
<dbReference type="PANTHER" id="PTHR33620:SF1">
    <property type="entry name" value="UREASE ACCESSORY PROTEIN F"/>
    <property type="match status" value="1"/>
</dbReference>
<evidence type="ECO:0000256" key="3">
    <source>
        <dbReference type="HAMAP-Rule" id="MF_01385"/>
    </source>
</evidence>
<gene>
    <name evidence="3" type="primary">ureF</name>
    <name evidence="4" type="ORF">AVDCRST_MAG94-4514</name>
</gene>
<comment type="similarity">
    <text evidence="3">Belongs to the UreF family.</text>
</comment>
<dbReference type="InterPro" id="IPR002639">
    <property type="entry name" value="UreF"/>
</dbReference>
<keyword evidence="2 3" id="KW-0143">Chaperone</keyword>
<proteinExistence type="inferred from homology"/>
<sequence length="229" mass="25375">MEENSHQGALLRLLQLASPALPVGAYSYSEGLEALAEAGRLSDRDALESWLVQELQHGAIRVETAIMVRAYRACQLDDWGALGDWNRWLAAARETEELRHQSLQMGRSLLRLLQDLHLVELPQSIVLQKDGCHFAIAFALAAVRWQIDLPSAMLGYLHSWASNLVNVGVKLIPLGQTAGQQLLLQLQPAIEGAVEEILLLQDDDLGSCSWGLALASMTHETQYSRLFRS</sequence>
<dbReference type="EMBL" id="CADCTY010001553">
    <property type="protein sequence ID" value="CAA9375607.1"/>
    <property type="molecule type" value="Genomic_DNA"/>
</dbReference>
<dbReference type="InterPro" id="IPR038277">
    <property type="entry name" value="UreF_sf"/>
</dbReference>
<dbReference type="GO" id="GO:0005737">
    <property type="term" value="C:cytoplasm"/>
    <property type="evidence" value="ECO:0007669"/>
    <property type="project" value="UniProtKB-SubCell"/>
</dbReference>
<comment type="subunit">
    <text evidence="3">UreD, UreF and UreG form a complex that acts as a GTP-hydrolysis-dependent molecular chaperone, activating the urease apoprotein by helping to assemble the nickel containing metallocenter of UreC. The UreE protein probably delivers the nickel.</text>
</comment>
<dbReference type="GO" id="GO:0016151">
    <property type="term" value="F:nickel cation binding"/>
    <property type="evidence" value="ECO:0007669"/>
    <property type="project" value="UniProtKB-UniRule"/>
</dbReference>
<dbReference type="AlphaFoldDB" id="A0A6J4N256"/>
<evidence type="ECO:0000313" key="4">
    <source>
        <dbReference type="EMBL" id="CAA9375607.1"/>
    </source>
</evidence>
<reference evidence="4" key="1">
    <citation type="submission" date="2020-02" db="EMBL/GenBank/DDBJ databases">
        <authorList>
            <person name="Meier V. D."/>
        </authorList>
    </citation>
    <scope>NUCLEOTIDE SEQUENCE</scope>
    <source>
        <strain evidence="4">AVDCRST_MAG94</strain>
    </source>
</reference>
<name>A0A6J4N256_9CYAN</name>
<accession>A0A6J4N256</accession>
<protein>
    <recommendedName>
        <fullName evidence="3">Urease accessory protein UreF</fullName>
    </recommendedName>
</protein>